<proteinExistence type="inferred from homology"/>
<protein>
    <submittedName>
        <fullName evidence="13">Chemotaxis protein</fullName>
    </submittedName>
</protein>
<dbReference type="CDD" id="cd06225">
    <property type="entry name" value="HAMP"/>
    <property type="match status" value="1"/>
</dbReference>
<evidence type="ECO:0000256" key="7">
    <source>
        <dbReference type="ARBA" id="ARBA00023224"/>
    </source>
</evidence>
<dbReference type="Proteomes" id="UP000680304">
    <property type="component" value="Unassembled WGS sequence"/>
</dbReference>
<keyword evidence="6 10" id="KW-0472">Membrane</keyword>
<evidence type="ECO:0000256" key="4">
    <source>
        <dbReference type="ARBA" id="ARBA00022692"/>
    </source>
</evidence>
<keyword evidence="4 10" id="KW-0812">Transmembrane</keyword>
<evidence type="ECO:0000256" key="6">
    <source>
        <dbReference type="ARBA" id="ARBA00023136"/>
    </source>
</evidence>
<comment type="subcellular location">
    <subcellularLocation>
        <location evidence="1">Cell membrane</location>
        <topology evidence="1">Multi-pass membrane protein</topology>
    </subcellularLocation>
</comment>
<keyword evidence="14" id="KW-1185">Reference proteome</keyword>
<evidence type="ECO:0000259" key="11">
    <source>
        <dbReference type="PROSITE" id="PS50111"/>
    </source>
</evidence>
<dbReference type="InterPro" id="IPR004089">
    <property type="entry name" value="MCPsignal_dom"/>
</dbReference>
<evidence type="ECO:0000256" key="1">
    <source>
        <dbReference type="ARBA" id="ARBA00004651"/>
    </source>
</evidence>
<keyword evidence="5 10" id="KW-1133">Transmembrane helix</keyword>
<evidence type="ECO:0000313" key="13">
    <source>
        <dbReference type="EMBL" id="GIQ62430.1"/>
    </source>
</evidence>
<dbReference type="Pfam" id="PF02743">
    <property type="entry name" value="dCache_1"/>
    <property type="match status" value="1"/>
</dbReference>
<dbReference type="Gene3D" id="1.10.287.950">
    <property type="entry name" value="Methyl-accepting chemotaxis protein"/>
    <property type="match status" value="1"/>
</dbReference>
<evidence type="ECO:0000256" key="3">
    <source>
        <dbReference type="ARBA" id="ARBA00022500"/>
    </source>
</evidence>
<dbReference type="Pfam" id="PF00672">
    <property type="entry name" value="HAMP"/>
    <property type="match status" value="1"/>
</dbReference>
<name>A0ABQ4N2M4_9BACL</name>
<dbReference type="SUPFAM" id="SSF58104">
    <property type="entry name" value="Methyl-accepting chemotaxis protein (MCP) signaling domain"/>
    <property type="match status" value="1"/>
</dbReference>
<dbReference type="InterPro" id="IPR003660">
    <property type="entry name" value="HAMP_dom"/>
</dbReference>
<dbReference type="EMBL" id="BOVJ01000030">
    <property type="protein sequence ID" value="GIQ62430.1"/>
    <property type="molecule type" value="Genomic_DNA"/>
</dbReference>
<keyword evidence="3" id="KW-0145">Chemotaxis</keyword>
<sequence>MNRGRRISLRIKWMALISGAVLVSVLGSTLMLFYTARASLEATFSEGNAVQVESAAREIRAWTGKYEQTVRQLARSIGFASVQAADPGAAIGQLLQAAQEDDALLASVYFISAATGRMQASSGFAEAGDARTEEVYRLAAAGGGAVWTDVRRHERHGRMVMSVAAPVLVGGELYGIAGFDIDLQAIGSLRKSNERFGGNKLVIYDSHGVIISSFMDGLDGRNLDPAASGQMEDALPDREQMAETFAWVKEIAEGKRRGIGFSWEGVDYNGEVSFVYALDWTIVSFVDKQALHSQWRTFLAISFIAAFVGLCIGACAAYWIASRLLKTIGEIRSAISRTAAGDLTAEIRYNGNDEMGELAGSYNAMLASVRGLIMKVRGSVREVEDTAKEVKATAEANEAAGRETAGSTAEIAAGAAHTAEEAERSSAAVDRLSGAIGVLIGQSREVEAAIAATGSHIENGRRQAGQLEEVYTSLDQALGQVTAIAADLSEKSRSISSVTKIIADISEQTNLLSINASIEAARAGEHGRGFAAVASEVRRLAEQAKRSSQNIHQTIMEILAQTGQMVAVVQETNAVNQTQKQAVAQVSQAMRSMHEALERMLRMIEQEVAAIAGVEGLRDAVVASTQNILAVCEQTTARTEAIASSTEAQIGAVRAASEQAGRLEAAVAELRQAVSRFRVDGDSAGL</sequence>
<reference evidence="13 14" key="1">
    <citation type="submission" date="2021-04" db="EMBL/GenBank/DDBJ databases">
        <title>Draft genome sequence of Paenibacillus cisolokensis, LC2-13A.</title>
        <authorList>
            <person name="Uke A."/>
            <person name="Chhe C."/>
            <person name="Baramee S."/>
            <person name="Kosugi A."/>
        </authorList>
    </citation>
    <scope>NUCLEOTIDE SEQUENCE [LARGE SCALE GENOMIC DNA]</scope>
    <source>
        <strain evidence="13 14">LC2-13A</strain>
    </source>
</reference>
<evidence type="ECO:0000313" key="14">
    <source>
        <dbReference type="Proteomes" id="UP000680304"/>
    </source>
</evidence>
<keyword evidence="7 9" id="KW-0807">Transducer</keyword>
<evidence type="ECO:0000256" key="2">
    <source>
        <dbReference type="ARBA" id="ARBA00022475"/>
    </source>
</evidence>
<dbReference type="PANTHER" id="PTHR32089:SF112">
    <property type="entry name" value="LYSOZYME-LIKE PROTEIN-RELATED"/>
    <property type="match status" value="1"/>
</dbReference>
<dbReference type="PROSITE" id="PS50885">
    <property type="entry name" value="HAMP"/>
    <property type="match status" value="1"/>
</dbReference>
<dbReference type="CDD" id="cd18773">
    <property type="entry name" value="PDC1_HK_sensor"/>
    <property type="match status" value="1"/>
</dbReference>
<feature type="domain" description="Methyl-accepting transducer" evidence="11">
    <location>
        <begin position="393"/>
        <end position="643"/>
    </location>
</feature>
<evidence type="ECO:0000256" key="8">
    <source>
        <dbReference type="ARBA" id="ARBA00029447"/>
    </source>
</evidence>
<dbReference type="Gene3D" id="6.10.340.10">
    <property type="match status" value="1"/>
</dbReference>
<dbReference type="Gene3D" id="3.30.450.20">
    <property type="entry name" value="PAS domain"/>
    <property type="match status" value="1"/>
</dbReference>
<dbReference type="InterPro" id="IPR033479">
    <property type="entry name" value="dCache_1"/>
</dbReference>
<comment type="similarity">
    <text evidence="8">Belongs to the methyl-accepting chemotaxis (MCP) protein family.</text>
</comment>
<evidence type="ECO:0000256" key="10">
    <source>
        <dbReference type="SAM" id="Phobius"/>
    </source>
</evidence>
<accession>A0ABQ4N2M4</accession>
<dbReference type="PANTHER" id="PTHR32089">
    <property type="entry name" value="METHYL-ACCEPTING CHEMOTAXIS PROTEIN MCPB"/>
    <property type="match status" value="1"/>
</dbReference>
<dbReference type="RefSeq" id="WP_213527735.1">
    <property type="nucleotide sequence ID" value="NZ_BOVJ01000030.1"/>
</dbReference>
<dbReference type="Pfam" id="PF00015">
    <property type="entry name" value="MCPsignal"/>
    <property type="match status" value="1"/>
</dbReference>
<dbReference type="SMART" id="SM00304">
    <property type="entry name" value="HAMP"/>
    <property type="match status" value="2"/>
</dbReference>
<keyword evidence="2" id="KW-1003">Cell membrane</keyword>
<dbReference type="SMART" id="SM00283">
    <property type="entry name" value="MA"/>
    <property type="match status" value="1"/>
</dbReference>
<evidence type="ECO:0000256" key="9">
    <source>
        <dbReference type="PROSITE-ProRule" id="PRU00284"/>
    </source>
</evidence>
<feature type="domain" description="HAMP" evidence="12">
    <location>
        <begin position="322"/>
        <end position="374"/>
    </location>
</feature>
<evidence type="ECO:0000256" key="5">
    <source>
        <dbReference type="ARBA" id="ARBA00022989"/>
    </source>
</evidence>
<dbReference type="PROSITE" id="PS50111">
    <property type="entry name" value="CHEMOTAXIS_TRANSDUC_2"/>
    <property type="match status" value="1"/>
</dbReference>
<evidence type="ECO:0000259" key="12">
    <source>
        <dbReference type="PROSITE" id="PS50885"/>
    </source>
</evidence>
<feature type="transmembrane region" description="Helical" evidence="10">
    <location>
        <begin position="298"/>
        <end position="321"/>
    </location>
</feature>
<gene>
    <name evidence="13" type="ORF">PACILC2_09980</name>
</gene>
<comment type="caution">
    <text evidence="13">The sequence shown here is derived from an EMBL/GenBank/DDBJ whole genome shotgun (WGS) entry which is preliminary data.</text>
</comment>
<organism evidence="13 14">
    <name type="scientific">Paenibacillus cisolokensis</name>
    <dbReference type="NCBI Taxonomy" id="1658519"/>
    <lineage>
        <taxon>Bacteria</taxon>
        <taxon>Bacillati</taxon>
        <taxon>Bacillota</taxon>
        <taxon>Bacilli</taxon>
        <taxon>Bacillales</taxon>
        <taxon>Paenibacillaceae</taxon>
        <taxon>Paenibacillus</taxon>
    </lineage>
</organism>